<dbReference type="SUPFAM" id="SSF49599">
    <property type="entry name" value="TRAF domain-like"/>
    <property type="match status" value="1"/>
</dbReference>
<dbReference type="GO" id="GO:0016567">
    <property type="term" value="P:protein ubiquitination"/>
    <property type="evidence" value="ECO:0007669"/>
    <property type="project" value="InterPro"/>
</dbReference>
<dbReference type="PANTHER" id="PTHR26379">
    <property type="entry name" value="BTB/POZ AND MATH DOMAIN-CONTAINING PROTEIN 1"/>
    <property type="match status" value="1"/>
</dbReference>
<dbReference type="InterPro" id="IPR011333">
    <property type="entry name" value="SKP1/BTB/POZ_sf"/>
</dbReference>
<feature type="domain" description="BTB" evidence="3">
    <location>
        <begin position="179"/>
        <end position="241"/>
    </location>
</feature>
<dbReference type="CDD" id="cd00121">
    <property type="entry name" value="MATH"/>
    <property type="match status" value="1"/>
</dbReference>
<dbReference type="InterPro" id="IPR002083">
    <property type="entry name" value="MATH/TRAF_dom"/>
</dbReference>
<dbReference type="InterPro" id="IPR045005">
    <property type="entry name" value="BPM1-6"/>
</dbReference>
<dbReference type="Gene3D" id="1.25.40.420">
    <property type="match status" value="1"/>
</dbReference>
<dbReference type="InterPro" id="IPR008974">
    <property type="entry name" value="TRAF-like"/>
</dbReference>
<dbReference type="Pfam" id="PF00651">
    <property type="entry name" value="BTB"/>
    <property type="match status" value="1"/>
</dbReference>
<evidence type="ECO:0000259" key="3">
    <source>
        <dbReference type="PROSITE" id="PS50097"/>
    </source>
</evidence>
<dbReference type="AlphaFoldDB" id="A0A921U2C8"/>
<evidence type="ECO:0000256" key="1">
    <source>
        <dbReference type="ARBA" id="ARBA00004906"/>
    </source>
</evidence>
<comment type="pathway">
    <text evidence="1">Protein modification; protein ubiquitination.</text>
</comment>
<comment type="caution">
    <text evidence="4">The sequence shown here is derived from an EMBL/GenBank/DDBJ whole genome shotgun (WGS) entry which is preliminary data.</text>
</comment>
<dbReference type="PANTHER" id="PTHR26379:SF180">
    <property type="entry name" value="TRAF TRANSCRIPTION FACTOR"/>
    <property type="match status" value="1"/>
</dbReference>
<dbReference type="Gene3D" id="2.60.210.10">
    <property type="entry name" value="Apoptosis, Tumor Necrosis Factor Receptor Associated Protein 2, Chain A"/>
    <property type="match status" value="1"/>
</dbReference>
<evidence type="ECO:0000256" key="2">
    <source>
        <dbReference type="ARBA" id="ARBA00010846"/>
    </source>
</evidence>
<proteinExistence type="inferred from homology"/>
<dbReference type="InterPro" id="IPR056423">
    <property type="entry name" value="BACK_BPM_SPOP"/>
</dbReference>
<dbReference type="SMART" id="SM00225">
    <property type="entry name" value="BTB"/>
    <property type="match status" value="1"/>
</dbReference>
<organism evidence="4 5">
    <name type="scientific">Sorghum bicolor</name>
    <name type="common">Sorghum</name>
    <name type="synonym">Sorghum vulgare</name>
    <dbReference type="NCBI Taxonomy" id="4558"/>
    <lineage>
        <taxon>Eukaryota</taxon>
        <taxon>Viridiplantae</taxon>
        <taxon>Streptophyta</taxon>
        <taxon>Embryophyta</taxon>
        <taxon>Tracheophyta</taxon>
        <taxon>Spermatophyta</taxon>
        <taxon>Magnoliopsida</taxon>
        <taxon>Liliopsida</taxon>
        <taxon>Poales</taxon>
        <taxon>Poaceae</taxon>
        <taxon>PACMAD clade</taxon>
        <taxon>Panicoideae</taxon>
        <taxon>Andropogonodae</taxon>
        <taxon>Andropogoneae</taxon>
        <taxon>Sorghinae</taxon>
        <taxon>Sorghum</taxon>
    </lineage>
</organism>
<sequence>MEHGRTVLTEAVRMVQLLKIDGYCATNVVEQSDYIKSKWNVDGHEWEVRFYPNYYNYYDYRYPLVAVKLILLGEPRRNKLKVNLSCRLVDTSHRLDPSAELSESHVFPSRDGCTVTLMRRNDIASSGYIVNDSLTVKCTITVLKELADIEVPANTEAPPLPPSDLERHFGELWQGQRGADVTFVLDTGERFLAHKIILAARSPVFMAEFFGGMNEKSSQSVRIEDMEAAVFKVMLRFIYTDTAPELNEELEVAMAMAQHLLEAADRYGLDRLKLMCETKLAAGISIDTVATTLALAEQHNCSLLKTKCVDFIARSPETLDAVLATEGYNHLVESCPLVLTELLRAAHGRRI</sequence>
<dbReference type="PROSITE" id="PS50097">
    <property type="entry name" value="BTB"/>
    <property type="match status" value="1"/>
</dbReference>
<dbReference type="Gene3D" id="3.30.710.10">
    <property type="entry name" value="Potassium Channel Kv1.1, Chain A"/>
    <property type="match status" value="1"/>
</dbReference>
<reference evidence="4" key="2">
    <citation type="submission" date="2020-10" db="EMBL/GenBank/DDBJ databases">
        <authorList>
            <person name="Cooper E.A."/>
            <person name="Brenton Z.W."/>
            <person name="Flinn B.S."/>
            <person name="Jenkins J."/>
            <person name="Shu S."/>
            <person name="Flowers D."/>
            <person name="Luo F."/>
            <person name="Wang Y."/>
            <person name="Xia P."/>
            <person name="Barry K."/>
            <person name="Daum C."/>
            <person name="Lipzen A."/>
            <person name="Yoshinaga Y."/>
            <person name="Schmutz J."/>
            <person name="Saski C."/>
            <person name="Vermerris W."/>
            <person name="Kresovich S."/>
        </authorList>
    </citation>
    <scope>NUCLEOTIDE SEQUENCE</scope>
</reference>
<accession>A0A921U2C8</accession>
<evidence type="ECO:0000313" key="5">
    <source>
        <dbReference type="Proteomes" id="UP000807115"/>
    </source>
</evidence>
<evidence type="ECO:0000313" key="4">
    <source>
        <dbReference type="EMBL" id="KAG0515544.1"/>
    </source>
</evidence>
<gene>
    <name evidence="4" type="ORF">BDA96_10G287900</name>
</gene>
<name>A0A921U2C8_SORBI</name>
<protein>
    <recommendedName>
        <fullName evidence="3">BTB domain-containing protein</fullName>
    </recommendedName>
</protein>
<dbReference type="SUPFAM" id="SSF54695">
    <property type="entry name" value="POZ domain"/>
    <property type="match status" value="1"/>
</dbReference>
<dbReference type="Proteomes" id="UP000807115">
    <property type="component" value="Chromosome 10"/>
</dbReference>
<dbReference type="Pfam" id="PF24570">
    <property type="entry name" value="BACK_BPM_SPOP"/>
    <property type="match status" value="1"/>
</dbReference>
<reference evidence="4" key="1">
    <citation type="journal article" date="2019" name="BMC Genomics">
        <title>A new reference genome for Sorghum bicolor reveals high levels of sequence similarity between sweet and grain genotypes: implications for the genetics of sugar metabolism.</title>
        <authorList>
            <person name="Cooper E.A."/>
            <person name="Brenton Z.W."/>
            <person name="Flinn B.S."/>
            <person name="Jenkins J."/>
            <person name="Shu S."/>
            <person name="Flowers D."/>
            <person name="Luo F."/>
            <person name="Wang Y."/>
            <person name="Xia P."/>
            <person name="Barry K."/>
            <person name="Daum C."/>
            <person name="Lipzen A."/>
            <person name="Yoshinaga Y."/>
            <person name="Schmutz J."/>
            <person name="Saski C."/>
            <person name="Vermerris W."/>
            <person name="Kresovich S."/>
        </authorList>
    </citation>
    <scope>NUCLEOTIDE SEQUENCE</scope>
</reference>
<dbReference type="EMBL" id="CM027689">
    <property type="protein sequence ID" value="KAG0515544.1"/>
    <property type="molecule type" value="Genomic_DNA"/>
</dbReference>
<dbReference type="InterPro" id="IPR000210">
    <property type="entry name" value="BTB/POZ_dom"/>
</dbReference>
<dbReference type="Pfam" id="PF22486">
    <property type="entry name" value="MATH_2"/>
    <property type="match status" value="1"/>
</dbReference>
<comment type="similarity">
    <text evidence="2">Belongs to the Tdpoz family.</text>
</comment>